<dbReference type="RefSeq" id="WP_185123413.1">
    <property type="nucleotide sequence ID" value="NZ_JACJVQ010000030.1"/>
</dbReference>
<name>A0A841T223_9BACL</name>
<dbReference type="GO" id="GO:0032259">
    <property type="term" value="P:methylation"/>
    <property type="evidence" value="ECO:0007669"/>
    <property type="project" value="UniProtKB-KW"/>
</dbReference>
<gene>
    <name evidence="2" type="ORF">H7B67_29080</name>
</gene>
<accession>A0A841T223</accession>
<protein>
    <submittedName>
        <fullName evidence="2">Methyltransferase domain-containing protein</fullName>
    </submittedName>
</protein>
<sequence>MSGLRNRSARPELMDDFNQGGEELREAHRHLRRLNRLFGASGPALYGVDKLWKEAGKPSVWTVMDVGAGSGDINRALLRWAERRGIELSIRLVDRTEEACAEARRLYRDEPRIEVLRADLFALRGIRADVVTASQVAHHYSDEELTGLVRALLRISRCGVVISDIHRSVVPWLAVFAATRLLSRNRYIRNDGPLSVAKGFRSSDWTRLSRSLGTGTLRYSWRPLYRYSVWIRE</sequence>
<keyword evidence="2" id="KW-0489">Methyltransferase</keyword>
<dbReference type="GO" id="GO:0008168">
    <property type="term" value="F:methyltransferase activity"/>
    <property type="evidence" value="ECO:0007669"/>
    <property type="project" value="UniProtKB-KW"/>
</dbReference>
<dbReference type="InterPro" id="IPR029063">
    <property type="entry name" value="SAM-dependent_MTases_sf"/>
</dbReference>
<dbReference type="CDD" id="cd02440">
    <property type="entry name" value="AdoMet_MTases"/>
    <property type="match status" value="1"/>
</dbReference>
<organism evidence="2 3">
    <name type="scientific">Cohnella thailandensis</name>
    <dbReference type="NCBI Taxonomy" id="557557"/>
    <lineage>
        <taxon>Bacteria</taxon>
        <taxon>Bacillati</taxon>
        <taxon>Bacillota</taxon>
        <taxon>Bacilli</taxon>
        <taxon>Bacillales</taxon>
        <taxon>Paenibacillaceae</taxon>
        <taxon>Cohnella</taxon>
    </lineage>
</organism>
<dbReference type="Proteomes" id="UP000535838">
    <property type="component" value="Unassembled WGS sequence"/>
</dbReference>
<dbReference type="InterPro" id="IPR041698">
    <property type="entry name" value="Methyltransf_25"/>
</dbReference>
<dbReference type="AlphaFoldDB" id="A0A841T223"/>
<dbReference type="Pfam" id="PF13649">
    <property type="entry name" value="Methyltransf_25"/>
    <property type="match status" value="1"/>
</dbReference>
<dbReference type="Gene3D" id="3.40.50.150">
    <property type="entry name" value="Vaccinia Virus protein VP39"/>
    <property type="match status" value="1"/>
</dbReference>
<evidence type="ECO:0000313" key="3">
    <source>
        <dbReference type="Proteomes" id="UP000535838"/>
    </source>
</evidence>
<dbReference type="EMBL" id="JACJVQ010000030">
    <property type="protein sequence ID" value="MBB6638204.1"/>
    <property type="molecule type" value="Genomic_DNA"/>
</dbReference>
<reference evidence="2 3" key="1">
    <citation type="submission" date="2020-08" db="EMBL/GenBank/DDBJ databases">
        <title>Cohnella phylogeny.</title>
        <authorList>
            <person name="Dunlap C."/>
        </authorList>
    </citation>
    <scope>NUCLEOTIDE SEQUENCE [LARGE SCALE GENOMIC DNA]</scope>
    <source>
        <strain evidence="2 3">DSM 25241</strain>
    </source>
</reference>
<comment type="caution">
    <text evidence="2">The sequence shown here is derived from an EMBL/GenBank/DDBJ whole genome shotgun (WGS) entry which is preliminary data.</text>
</comment>
<keyword evidence="3" id="KW-1185">Reference proteome</keyword>
<evidence type="ECO:0000313" key="2">
    <source>
        <dbReference type="EMBL" id="MBB6638204.1"/>
    </source>
</evidence>
<keyword evidence="2" id="KW-0808">Transferase</keyword>
<evidence type="ECO:0000259" key="1">
    <source>
        <dbReference type="Pfam" id="PF13649"/>
    </source>
</evidence>
<dbReference type="SUPFAM" id="SSF53335">
    <property type="entry name" value="S-adenosyl-L-methionine-dependent methyltransferases"/>
    <property type="match status" value="1"/>
</dbReference>
<proteinExistence type="predicted"/>
<feature type="domain" description="Methyltransferase" evidence="1">
    <location>
        <begin position="63"/>
        <end position="156"/>
    </location>
</feature>